<dbReference type="Gramene" id="A07p01060.2_BraZ1">
    <property type="protein sequence ID" value="A07p01060.2_BraZ1.CDS.1"/>
    <property type="gene ID" value="A07g01060.2_BraZ1"/>
</dbReference>
<dbReference type="Proteomes" id="UP000694005">
    <property type="component" value="Chromosome A07"/>
</dbReference>
<sequence length="193" mass="22862">MLFFRPNSVWVCWFKEVILRGDISNYWTVNKSSTHSWLVNKMIKARELIYPLLKRRIGNGETTRFWFDNWMPLGSLYSFLNASSSRLGIPRLATVASICNAGQWCLRPARSENQLALQVHLTTVVLSEEEDYYEWEIDGMLRHRYNTGEIYSYLKGHQQLVPWAKIVWFSYGIPRHSFLTWWSSWTDVLQETD</sequence>
<evidence type="ECO:0008006" key="3">
    <source>
        <dbReference type="Google" id="ProtNLM"/>
    </source>
</evidence>
<proteinExistence type="predicted"/>
<gene>
    <name evidence="1" type="ORF">BRAPAZ1V2_A07P01060.2</name>
</gene>
<evidence type="ECO:0000313" key="2">
    <source>
        <dbReference type="Proteomes" id="UP000694005"/>
    </source>
</evidence>
<organism evidence="1 2">
    <name type="scientific">Brassica campestris</name>
    <name type="common">Field mustard</name>
    <dbReference type="NCBI Taxonomy" id="3711"/>
    <lineage>
        <taxon>Eukaryota</taxon>
        <taxon>Viridiplantae</taxon>
        <taxon>Streptophyta</taxon>
        <taxon>Embryophyta</taxon>
        <taxon>Tracheophyta</taxon>
        <taxon>Spermatophyta</taxon>
        <taxon>Magnoliopsida</taxon>
        <taxon>eudicotyledons</taxon>
        <taxon>Gunneridae</taxon>
        <taxon>Pentapetalae</taxon>
        <taxon>rosids</taxon>
        <taxon>malvids</taxon>
        <taxon>Brassicales</taxon>
        <taxon>Brassicaceae</taxon>
        <taxon>Brassiceae</taxon>
        <taxon>Brassica</taxon>
    </lineage>
</organism>
<protein>
    <recommendedName>
        <fullName evidence="3">Reverse transcriptase zinc-binding domain-containing protein</fullName>
    </recommendedName>
</protein>
<name>A0A8D9M7K8_BRACM</name>
<dbReference type="EMBL" id="LS974623">
    <property type="protein sequence ID" value="CAG7900462.1"/>
    <property type="molecule type" value="Genomic_DNA"/>
</dbReference>
<accession>A0A8D9M7K8</accession>
<reference evidence="1 2" key="1">
    <citation type="submission" date="2021-07" db="EMBL/GenBank/DDBJ databases">
        <authorList>
            <consortium name="Genoscope - CEA"/>
            <person name="William W."/>
        </authorList>
    </citation>
    <scope>NUCLEOTIDE SEQUENCE [LARGE SCALE GENOMIC DNA]</scope>
</reference>
<evidence type="ECO:0000313" key="1">
    <source>
        <dbReference type="EMBL" id="CAG7900462.1"/>
    </source>
</evidence>
<dbReference type="AlphaFoldDB" id="A0A8D9M7K8"/>